<keyword evidence="4" id="KW-1185">Reference proteome</keyword>
<name>K3WGV4_GLOUD</name>
<reference evidence="4" key="2">
    <citation type="submission" date="2010-04" db="EMBL/GenBank/DDBJ databases">
        <authorList>
            <person name="Buell R."/>
            <person name="Hamilton J."/>
            <person name="Hostetler J."/>
        </authorList>
    </citation>
    <scope>NUCLEOTIDE SEQUENCE [LARGE SCALE GENOMIC DNA]</scope>
    <source>
        <strain evidence="4">DAOM:BR144</strain>
    </source>
</reference>
<sequence>MTAQTSSDLLGSPLGHHHSAVTSSTAHEVSIDALEMELSTMSYNPQHTVQSSDAAATAYFLAADTHLYQERFLHLDGPSVTTCDNGHDHTNFDEASFRRQHSSNHIESKGRAVLHHASESFRDSILDLYAASKIFGIHLFTFESLFVVLSSLLATTGYYLYSESRAGKSFGANISWMIVSFAIVAPMIMQIKQAFTRREMALDVIAESKSLFANILLANALWNWGDNGRQKLPEDHTKKTKKMLVAVLRDICSLLLLPTLTRGRHRLTVRGRQLASRYNHTVEQLQLQIMQSFRSLHDQVEIMKSAGLPANEASRINQYHWLLQARLEKLQNIKFYRTPQATRSFTRLFILVLPIFYGPYYVYLIRGDEYQSTNFAFCLVLSAMTSLTMIGIFNVEIAMEDPFAGGGMDGIRVHETFQLVHSMLDVCYNEKAR</sequence>
<feature type="transmembrane region" description="Helical" evidence="2">
    <location>
        <begin position="173"/>
        <end position="189"/>
    </location>
</feature>
<keyword evidence="2" id="KW-0472">Membrane</keyword>
<reference evidence="3" key="3">
    <citation type="submission" date="2015-02" db="UniProtKB">
        <authorList>
            <consortium name="EnsemblProtists"/>
        </authorList>
    </citation>
    <scope>IDENTIFICATION</scope>
    <source>
        <strain evidence="3">DAOM BR144</strain>
    </source>
</reference>
<evidence type="ECO:0000256" key="1">
    <source>
        <dbReference type="SAM" id="MobiDB-lite"/>
    </source>
</evidence>
<keyword evidence="2" id="KW-1133">Transmembrane helix</keyword>
<accession>K3WGV4</accession>
<dbReference type="EnsemblProtists" id="PYU1_T004195">
    <property type="protein sequence ID" value="PYU1_T004195"/>
    <property type="gene ID" value="PYU1_G004185"/>
</dbReference>
<dbReference type="STRING" id="431595.K3WGV4"/>
<dbReference type="InParanoid" id="K3WGV4"/>
<feature type="region of interest" description="Disordered" evidence="1">
    <location>
        <begin position="1"/>
        <end position="26"/>
    </location>
</feature>
<dbReference type="AlphaFoldDB" id="K3WGV4"/>
<evidence type="ECO:0000256" key="2">
    <source>
        <dbReference type="SAM" id="Phobius"/>
    </source>
</evidence>
<proteinExistence type="predicted"/>
<protein>
    <submittedName>
        <fullName evidence="3">Uncharacterized protein</fullName>
    </submittedName>
</protein>
<dbReference type="PANTHER" id="PTHR36970">
    <property type="entry name" value="UNNAMED PRODUCT"/>
    <property type="match status" value="1"/>
</dbReference>
<dbReference type="HOGENOM" id="CLU_044540_0_0_1"/>
<dbReference type="eggNOG" id="ENOG502S25I">
    <property type="taxonomic scope" value="Eukaryota"/>
</dbReference>
<evidence type="ECO:0000313" key="4">
    <source>
        <dbReference type="Proteomes" id="UP000019132"/>
    </source>
</evidence>
<dbReference type="OMA" id="ANISWMI"/>
<dbReference type="Proteomes" id="UP000019132">
    <property type="component" value="Unassembled WGS sequence"/>
</dbReference>
<evidence type="ECO:0000313" key="3">
    <source>
        <dbReference type="EnsemblProtists" id="PYU1_T004195"/>
    </source>
</evidence>
<feature type="transmembrane region" description="Helical" evidence="2">
    <location>
        <begin position="374"/>
        <end position="393"/>
    </location>
</feature>
<dbReference type="PANTHER" id="PTHR36970:SF1">
    <property type="entry name" value="BESTROPHIN HOMOLOG"/>
    <property type="match status" value="1"/>
</dbReference>
<organism evidence="3 4">
    <name type="scientific">Globisporangium ultimum (strain ATCC 200006 / CBS 805.95 / DAOM BR144)</name>
    <name type="common">Pythium ultimum</name>
    <dbReference type="NCBI Taxonomy" id="431595"/>
    <lineage>
        <taxon>Eukaryota</taxon>
        <taxon>Sar</taxon>
        <taxon>Stramenopiles</taxon>
        <taxon>Oomycota</taxon>
        <taxon>Peronosporomycetes</taxon>
        <taxon>Pythiales</taxon>
        <taxon>Pythiaceae</taxon>
        <taxon>Globisporangium</taxon>
    </lineage>
</organism>
<dbReference type="EMBL" id="GL376567">
    <property type="status" value="NOT_ANNOTATED_CDS"/>
    <property type="molecule type" value="Genomic_DNA"/>
</dbReference>
<feature type="transmembrane region" description="Helical" evidence="2">
    <location>
        <begin position="344"/>
        <end position="362"/>
    </location>
</feature>
<reference evidence="4" key="1">
    <citation type="journal article" date="2010" name="Genome Biol.">
        <title>Genome sequence of the necrotrophic plant pathogen Pythium ultimum reveals original pathogenicity mechanisms and effector repertoire.</title>
        <authorList>
            <person name="Levesque C.A."/>
            <person name="Brouwer H."/>
            <person name="Cano L."/>
            <person name="Hamilton J.P."/>
            <person name="Holt C."/>
            <person name="Huitema E."/>
            <person name="Raffaele S."/>
            <person name="Robideau G.P."/>
            <person name="Thines M."/>
            <person name="Win J."/>
            <person name="Zerillo M.M."/>
            <person name="Beakes G.W."/>
            <person name="Boore J.L."/>
            <person name="Busam D."/>
            <person name="Dumas B."/>
            <person name="Ferriera S."/>
            <person name="Fuerstenberg S.I."/>
            <person name="Gachon C.M."/>
            <person name="Gaulin E."/>
            <person name="Govers F."/>
            <person name="Grenville-Briggs L."/>
            <person name="Horner N."/>
            <person name="Hostetler J."/>
            <person name="Jiang R.H."/>
            <person name="Johnson J."/>
            <person name="Krajaejun T."/>
            <person name="Lin H."/>
            <person name="Meijer H.J."/>
            <person name="Moore B."/>
            <person name="Morris P."/>
            <person name="Phuntmart V."/>
            <person name="Puiu D."/>
            <person name="Shetty J."/>
            <person name="Stajich J.E."/>
            <person name="Tripathy S."/>
            <person name="Wawra S."/>
            <person name="van West P."/>
            <person name="Whitty B.R."/>
            <person name="Coutinho P.M."/>
            <person name="Henrissat B."/>
            <person name="Martin F."/>
            <person name="Thomas P.D."/>
            <person name="Tyler B.M."/>
            <person name="De Vries R.P."/>
            <person name="Kamoun S."/>
            <person name="Yandell M."/>
            <person name="Tisserat N."/>
            <person name="Buell C.R."/>
        </authorList>
    </citation>
    <scope>NUCLEOTIDE SEQUENCE</scope>
    <source>
        <strain evidence="4">DAOM:BR144</strain>
    </source>
</reference>
<keyword evidence="2" id="KW-0812">Transmembrane</keyword>
<dbReference type="VEuPathDB" id="FungiDB:PYU1_G004185"/>
<feature type="transmembrane region" description="Helical" evidence="2">
    <location>
        <begin position="139"/>
        <end position="161"/>
    </location>
</feature>